<organism evidence="1 2">
    <name type="scientific">Helicobacter didelphidarum</name>
    <dbReference type="NCBI Taxonomy" id="2040648"/>
    <lineage>
        <taxon>Bacteria</taxon>
        <taxon>Pseudomonadati</taxon>
        <taxon>Campylobacterota</taxon>
        <taxon>Epsilonproteobacteria</taxon>
        <taxon>Campylobacterales</taxon>
        <taxon>Helicobacteraceae</taxon>
        <taxon>Helicobacter</taxon>
    </lineage>
</organism>
<comment type="caution">
    <text evidence="1">The sequence shown here is derived from an EMBL/GenBank/DDBJ whole genome shotgun (WGS) entry which is preliminary data.</text>
</comment>
<reference evidence="1 2" key="1">
    <citation type="submission" date="2018-04" db="EMBL/GenBank/DDBJ databases">
        <title>Novel Campyloabacter and Helicobacter Species and Strains.</title>
        <authorList>
            <person name="Mannion A.J."/>
            <person name="Shen Z."/>
            <person name="Fox J.G."/>
        </authorList>
    </citation>
    <scope>NUCLEOTIDE SEQUENCE [LARGE SCALE GENOMIC DNA]</scope>
    <source>
        <strain evidence="1 2">MIT 17-337</strain>
    </source>
</reference>
<evidence type="ECO:0000313" key="2">
    <source>
        <dbReference type="Proteomes" id="UP000256379"/>
    </source>
</evidence>
<protein>
    <submittedName>
        <fullName evidence="1">Uncharacterized protein</fullName>
    </submittedName>
</protein>
<dbReference type="AlphaFoldDB" id="A0A3D8I987"/>
<keyword evidence="2" id="KW-1185">Reference proteome</keyword>
<proteinExistence type="predicted"/>
<dbReference type="OrthoDB" id="5322847at2"/>
<accession>A0A3D8I987</accession>
<dbReference type="Proteomes" id="UP000256379">
    <property type="component" value="Unassembled WGS sequence"/>
</dbReference>
<gene>
    <name evidence="1" type="ORF">CQA53_09810</name>
</gene>
<evidence type="ECO:0000313" key="1">
    <source>
        <dbReference type="EMBL" id="RDU61730.1"/>
    </source>
</evidence>
<sequence length="131" mass="15485">MDELKSAHKNCEISCDKCGFYITQSSHYFEEIKKQNEEDYFVMMDDFTNYLYSTKLYLQKNSIDSAFKSLSINECPILQFGNFSLEISNIQSPYIFIIYQKDKTPEILQDIGMPEEQINKYFNLKNPKIPK</sequence>
<dbReference type="EMBL" id="NXLQ01000042">
    <property type="protein sequence ID" value="RDU61730.1"/>
    <property type="molecule type" value="Genomic_DNA"/>
</dbReference>
<name>A0A3D8I987_9HELI</name>